<dbReference type="InterPro" id="IPR051675">
    <property type="entry name" value="Endo/Exo/Phosphatase_dom_1"/>
</dbReference>
<dbReference type="InterPro" id="IPR003583">
    <property type="entry name" value="Hlx-hairpin-Hlx_DNA-bd_motif"/>
</dbReference>
<dbReference type="Pfam" id="PF10531">
    <property type="entry name" value="SLBB"/>
    <property type="match status" value="1"/>
</dbReference>
<dbReference type="NCBIfam" id="TIGR00426">
    <property type="entry name" value="competence protein ComEA helix-hairpin-helix repeat region"/>
    <property type="match status" value="1"/>
</dbReference>
<dbReference type="SUPFAM" id="SSF47781">
    <property type="entry name" value="RuvA domain 2-like"/>
    <property type="match status" value="1"/>
</dbReference>
<proteinExistence type="predicted"/>
<dbReference type="Pfam" id="PF12836">
    <property type="entry name" value="HHH_3"/>
    <property type="match status" value="1"/>
</dbReference>
<keyword evidence="1" id="KW-0812">Transmembrane</keyword>
<sequence length="192" mass="21164">MSFDKEKIIVTTVIIALVVTLGAVNWYRNHREEQQVNIESKEQLLEKQDDDVPVERIIVHVSGEVKKPGVYQLTEGDRVIDAIDKAGGATKEGDKNALNLAAFIYDGDKITIPKEGESPQIESESSSTGRININRATEQELQELNGIGASRAEAITQYREDNGPFSSPEDIKNVSGIGPAIFNQIKEDISVR</sequence>
<gene>
    <name evidence="3" type="ORF">PRVXH_001122</name>
</gene>
<accession>A0AAU8HWN6</accession>
<dbReference type="GO" id="GO:0015627">
    <property type="term" value="C:type II protein secretion system complex"/>
    <property type="evidence" value="ECO:0007669"/>
    <property type="project" value="TreeGrafter"/>
</dbReference>
<dbReference type="InterPro" id="IPR019554">
    <property type="entry name" value="Soluble_ligand-bd"/>
</dbReference>
<keyword evidence="1" id="KW-1133">Transmembrane helix</keyword>
<dbReference type="SMART" id="SM00278">
    <property type="entry name" value="HhH1"/>
    <property type="match status" value="2"/>
</dbReference>
<dbReference type="AlphaFoldDB" id="A0AAU8HWN6"/>
<dbReference type="GO" id="GO:0006281">
    <property type="term" value="P:DNA repair"/>
    <property type="evidence" value="ECO:0007669"/>
    <property type="project" value="InterPro"/>
</dbReference>
<dbReference type="PANTHER" id="PTHR21180">
    <property type="entry name" value="ENDONUCLEASE/EXONUCLEASE/PHOSPHATASE FAMILY DOMAIN-CONTAINING PROTEIN 1"/>
    <property type="match status" value="1"/>
</dbReference>
<dbReference type="PANTHER" id="PTHR21180:SF32">
    <property type="entry name" value="ENDONUCLEASE_EXONUCLEASE_PHOSPHATASE FAMILY DOMAIN-CONTAINING PROTEIN 1"/>
    <property type="match status" value="1"/>
</dbReference>
<evidence type="ECO:0000259" key="2">
    <source>
        <dbReference type="SMART" id="SM00278"/>
    </source>
</evidence>
<reference evidence="3" key="1">
    <citation type="journal article" date="2018" name="Antonie Van Leeuwenhoek">
        <title>Proteinivorax hydrogeniformans sp. nov., an anaerobic, haloalkaliphilic bacterium fermenting proteinaceous compounds with high hydrogen production.</title>
        <authorList>
            <person name="Boltyanskaya Y."/>
            <person name="Detkova E."/>
            <person name="Pimenov N."/>
            <person name="Kevbrin V."/>
        </authorList>
    </citation>
    <scope>NUCLEOTIDE SEQUENCE</scope>
    <source>
        <strain evidence="3">Z-710</strain>
    </source>
</reference>
<dbReference type="EMBL" id="CP159485">
    <property type="protein sequence ID" value="XCI29780.1"/>
    <property type="molecule type" value="Genomic_DNA"/>
</dbReference>
<feature type="transmembrane region" description="Helical" evidence="1">
    <location>
        <begin position="7"/>
        <end position="27"/>
    </location>
</feature>
<dbReference type="InterPro" id="IPR010994">
    <property type="entry name" value="RuvA_2-like"/>
</dbReference>
<evidence type="ECO:0000313" key="3">
    <source>
        <dbReference type="EMBL" id="XCI29780.1"/>
    </source>
</evidence>
<protein>
    <submittedName>
        <fullName evidence="3">Helix-hairpin-helix domain-containing protein</fullName>
    </submittedName>
</protein>
<dbReference type="GO" id="GO:0003677">
    <property type="term" value="F:DNA binding"/>
    <property type="evidence" value="ECO:0007669"/>
    <property type="project" value="InterPro"/>
</dbReference>
<feature type="domain" description="Helix-hairpin-helix DNA-binding motif class 1" evidence="2">
    <location>
        <begin position="169"/>
        <end position="188"/>
    </location>
</feature>
<dbReference type="InterPro" id="IPR004509">
    <property type="entry name" value="Competence_ComEA_HhH"/>
</dbReference>
<dbReference type="GO" id="GO:0015628">
    <property type="term" value="P:protein secretion by the type II secretion system"/>
    <property type="evidence" value="ECO:0007669"/>
    <property type="project" value="TreeGrafter"/>
</dbReference>
<name>A0AAU8HWN6_9FIRM</name>
<dbReference type="RefSeq" id="WP_353894327.1">
    <property type="nucleotide sequence ID" value="NZ_CP159485.1"/>
</dbReference>
<reference evidence="3" key="2">
    <citation type="submission" date="2024-06" db="EMBL/GenBank/DDBJ databases">
        <authorList>
            <person name="Petrova K.O."/>
            <person name="Toshchakov S.V."/>
            <person name="Boltjanskaja Y.V."/>
            <person name="Kevbrin V.V."/>
        </authorList>
    </citation>
    <scope>NUCLEOTIDE SEQUENCE</scope>
    <source>
        <strain evidence="3">Z-710</strain>
    </source>
</reference>
<keyword evidence="1" id="KW-0472">Membrane</keyword>
<organism evidence="3">
    <name type="scientific">Proteinivorax hydrogeniformans</name>
    <dbReference type="NCBI Taxonomy" id="1826727"/>
    <lineage>
        <taxon>Bacteria</taxon>
        <taxon>Bacillati</taxon>
        <taxon>Bacillota</taxon>
        <taxon>Clostridia</taxon>
        <taxon>Eubacteriales</taxon>
        <taxon>Proteinivoracaceae</taxon>
        <taxon>Proteinivorax</taxon>
    </lineage>
</organism>
<evidence type="ECO:0000256" key="1">
    <source>
        <dbReference type="SAM" id="Phobius"/>
    </source>
</evidence>
<dbReference type="Gene3D" id="1.10.150.280">
    <property type="entry name" value="AF1531-like domain"/>
    <property type="match status" value="1"/>
</dbReference>
<feature type="domain" description="Helix-hairpin-helix DNA-binding motif class 1" evidence="2">
    <location>
        <begin position="139"/>
        <end position="158"/>
    </location>
</feature>